<evidence type="ECO:0000313" key="1">
    <source>
        <dbReference type="EMBL" id="NER30842.1"/>
    </source>
</evidence>
<protein>
    <submittedName>
        <fullName evidence="1">Uncharacterized protein</fullName>
    </submittedName>
</protein>
<gene>
    <name evidence="1" type="ORF">F6J89_25290</name>
</gene>
<dbReference type="EMBL" id="JAAHFQ010000654">
    <property type="protein sequence ID" value="NER30842.1"/>
    <property type="molecule type" value="Genomic_DNA"/>
</dbReference>
<sequence length="60" mass="6999">MLPNNLQKAGAATSAQDKKELSEEALRLYFSLRKHKQSHLNPEARVFVSNYQFYLENLLF</sequence>
<accession>A0A6B3NK77</accession>
<proteinExistence type="predicted"/>
<organism evidence="1">
    <name type="scientific">Symploca sp. SIO1C4</name>
    <dbReference type="NCBI Taxonomy" id="2607765"/>
    <lineage>
        <taxon>Bacteria</taxon>
        <taxon>Bacillati</taxon>
        <taxon>Cyanobacteriota</taxon>
        <taxon>Cyanophyceae</taxon>
        <taxon>Coleofasciculales</taxon>
        <taxon>Coleofasciculaceae</taxon>
        <taxon>Symploca</taxon>
    </lineage>
</organism>
<dbReference type="AlphaFoldDB" id="A0A6B3NK77"/>
<comment type="caution">
    <text evidence="1">The sequence shown here is derived from an EMBL/GenBank/DDBJ whole genome shotgun (WGS) entry which is preliminary data.</text>
</comment>
<name>A0A6B3NK77_9CYAN</name>
<reference evidence="1" key="1">
    <citation type="submission" date="2019-11" db="EMBL/GenBank/DDBJ databases">
        <title>Genomic insights into an expanded diversity of filamentous marine cyanobacteria reveals the extraordinary biosynthetic potential of Moorea and Okeania.</title>
        <authorList>
            <person name="Ferreira Leao T."/>
            <person name="Wang M."/>
            <person name="Moss N."/>
            <person name="Da Silva R."/>
            <person name="Sanders J."/>
            <person name="Nurk S."/>
            <person name="Gurevich A."/>
            <person name="Humphrey G."/>
            <person name="Reher R."/>
            <person name="Zhu Q."/>
            <person name="Belda-Ferre P."/>
            <person name="Glukhov E."/>
            <person name="Rex R."/>
            <person name="Dorrestein P.C."/>
            <person name="Knight R."/>
            <person name="Pevzner P."/>
            <person name="Gerwick W.H."/>
            <person name="Gerwick L."/>
        </authorList>
    </citation>
    <scope>NUCLEOTIDE SEQUENCE</scope>
    <source>
        <strain evidence="1">SIO1C4</strain>
    </source>
</reference>